<organism evidence="2 3">
    <name type="scientific">Paenibacillus vulneris</name>
    <dbReference type="NCBI Taxonomy" id="1133364"/>
    <lineage>
        <taxon>Bacteria</taxon>
        <taxon>Bacillati</taxon>
        <taxon>Bacillota</taxon>
        <taxon>Bacilli</taxon>
        <taxon>Bacillales</taxon>
        <taxon>Paenibacillaceae</taxon>
        <taxon>Paenibacillus</taxon>
    </lineage>
</organism>
<reference evidence="3" key="1">
    <citation type="journal article" date="2019" name="Int. J. Syst. Evol. Microbiol.">
        <title>The Global Catalogue of Microorganisms (GCM) 10K type strain sequencing project: providing services to taxonomists for standard genome sequencing and annotation.</title>
        <authorList>
            <consortium name="The Broad Institute Genomics Platform"/>
            <consortium name="The Broad Institute Genome Sequencing Center for Infectious Disease"/>
            <person name="Wu L."/>
            <person name="Ma J."/>
        </authorList>
    </citation>
    <scope>NUCLEOTIDE SEQUENCE [LARGE SCALE GENOMIC DNA]</scope>
    <source>
        <strain evidence="3">CCUG 53270</strain>
    </source>
</reference>
<feature type="signal peptide" evidence="1">
    <location>
        <begin position="1"/>
        <end position="19"/>
    </location>
</feature>
<dbReference type="RefSeq" id="WP_345587294.1">
    <property type="nucleotide sequence ID" value="NZ_BAABJG010000006.1"/>
</dbReference>
<evidence type="ECO:0000256" key="1">
    <source>
        <dbReference type="SAM" id="SignalP"/>
    </source>
</evidence>
<dbReference type="EMBL" id="JBHTLU010000013">
    <property type="protein sequence ID" value="MFD1220726.1"/>
    <property type="molecule type" value="Genomic_DNA"/>
</dbReference>
<dbReference type="PROSITE" id="PS51257">
    <property type="entry name" value="PROKAR_LIPOPROTEIN"/>
    <property type="match status" value="1"/>
</dbReference>
<evidence type="ECO:0008006" key="4">
    <source>
        <dbReference type="Google" id="ProtNLM"/>
    </source>
</evidence>
<gene>
    <name evidence="2" type="ORF">ACFQ4B_11380</name>
</gene>
<feature type="chain" id="PRO_5045851102" description="Lipoprotein" evidence="1">
    <location>
        <begin position="20"/>
        <end position="194"/>
    </location>
</feature>
<accession>A0ABW3ULH4</accession>
<dbReference type="Proteomes" id="UP001597180">
    <property type="component" value="Unassembled WGS sequence"/>
</dbReference>
<keyword evidence="1" id="KW-0732">Signal</keyword>
<name>A0ABW3ULH4_9BACL</name>
<protein>
    <recommendedName>
        <fullName evidence="4">Lipoprotein</fullName>
    </recommendedName>
</protein>
<evidence type="ECO:0000313" key="2">
    <source>
        <dbReference type="EMBL" id="MFD1220726.1"/>
    </source>
</evidence>
<sequence>MWKILFVLLGMLLSMSGCKESTSTHIKKATPEMQSTNKTEVGSEVKFRAYTNHVPVNAEVMTNDKRNQLNPVTRELVSLLDDYVYAFNKNDLKQGGDKFSSVDTPASEIMPGSCVIKISATDIIKVIDQYTVGIVANVEARYKSNDESPFWKGKQWFMFTVSGDGHFILGYWNSPSVDPLFFNDKNVQDVPSMP</sequence>
<evidence type="ECO:0000313" key="3">
    <source>
        <dbReference type="Proteomes" id="UP001597180"/>
    </source>
</evidence>
<comment type="caution">
    <text evidence="2">The sequence shown here is derived from an EMBL/GenBank/DDBJ whole genome shotgun (WGS) entry which is preliminary data.</text>
</comment>
<keyword evidence="3" id="KW-1185">Reference proteome</keyword>
<proteinExistence type="predicted"/>